<feature type="domain" description="NADP-dependent oxidoreductase" evidence="2">
    <location>
        <begin position="17"/>
        <end position="362"/>
    </location>
</feature>
<dbReference type="EMBL" id="CP001331">
    <property type="protein sequence ID" value="ACO66957.1"/>
    <property type="molecule type" value="Genomic_DNA"/>
</dbReference>
<dbReference type="Gene3D" id="3.20.20.100">
    <property type="entry name" value="NADP-dependent oxidoreductase domain"/>
    <property type="match status" value="1"/>
</dbReference>
<dbReference type="Pfam" id="PF00248">
    <property type="entry name" value="Aldo_ket_red"/>
    <property type="match status" value="1"/>
</dbReference>
<dbReference type="OMA" id="VPLFIHQ"/>
<evidence type="ECO:0000313" key="4">
    <source>
        <dbReference type="Proteomes" id="UP000002009"/>
    </source>
</evidence>
<evidence type="ECO:0000259" key="2">
    <source>
        <dbReference type="Pfam" id="PF00248"/>
    </source>
</evidence>
<sequence length="395" mass="44061">MRQRRLGGGDIVVSEFGLGTQRWGSADFNAPDEAMCHKFMDYAVLEKGVSMVDTAEQYPIPSDRGKPEGDTERIIGSWMKKDKSRREKLVIATKITGSSNVTKKNIRKDLEGSLTRLGTDYVDVYTLHWPARYTPQSNWGQSLMYHVEQEQAPWYKNAASFEEIAEAMGEMIAEGKLRGWGMCNDNAYGLTASCYAARAVGAPPPCVLQNDFSMINRRVEENGVTEASSPVHENVGFMAYNVLAGGVLTGKYLDVAAAVDNPQDPELAEKLLRDPRGRMDDYSWGKTLYRYRSGPAEVATRQYAALAEEAGMSLTEMSLRWCRQRAGVTTTLLGHTSMAQLEETLKYFDASVPKLPQDLMWAIDRVHMQNRLPIFSSDRVGADWEGSGEIGERIP</sequence>
<dbReference type="PANTHER" id="PTHR43364:SF4">
    <property type="entry name" value="NAD(P)-LINKED OXIDOREDUCTASE SUPERFAMILY PROTEIN"/>
    <property type="match status" value="1"/>
</dbReference>
<dbReference type="GO" id="GO:0016491">
    <property type="term" value="F:oxidoreductase activity"/>
    <property type="evidence" value="ECO:0007669"/>
    <property type="project" value="UniProtKB-KW"/>
</dbReference>
<reference evidence="3 4" key="1">
    <citation type="journal article" date="2009" name="Science">
        <title>Green evolution and dynamic adaptations revealed by genomes of the marine picoeukaryotes Micromonas.</title>
        <authorList>
            <person name="Worden A.Z."/>
            <person name="Lee J.H."/>
            <person name="Mock T."/>
            <person name="Rouze P."/>
            <person name="Simmons M.P."/>
            <person name="Aerts A.L."/>
            <person name="Allen A.E."/>
            <person name="Cuvelier M.L."/>
            <person name="Derelle E."/>
            <person name="Everett M.V."/>
            <person name="Foulon E."/>
            <person name="Grimwood J."/>
            <person name="Gundlach H."/>
            <person name="Henrissat B."/>
            <person name="Napoli C."/>
            <person name="McDonald S.M."/>
            <person name="Parker M.S."/>
            <person name="Rombauts S."/>
            <person name="Salamov A."/>
            <person name="Von Dassow P."/>
            <person name="Badger J.H."/>
            <person name="Coutinho P.M."/>
            <person name="Demir E."/>
            <person name="Dubchak I."/>
            <person name="Gentemann C."/>
            <person name="Eikrem W."/>
            <person name="Gready J.E."/>
            <person name="John U."/>
            <person name="Lanier W."/>
            <person name="Lindquist E.A."/>
            <person name="Lucas S."/>
            <person name="Mayer K.F."/>
            <person name="Moreau H."/>
            <person name="Not F."/>
            <person name="Otillar R."/>
            <person name="Panaud O."/>
            <person name="Pangilinan J."/>
            <person name="Paulsen I."/>
            <person name="Piegu B."/>
            <person name="Poliakov A."/>
            <person name="Robbens S."/>
            <person name="Schmutz J."/>
            <person name="Toulza E."/>
            <person name="Wyss T."/>
            <person name="Zelensky A."/>
            <person name="Zhou K."/>
            <person name="Armbrust E.V."/>
            <person name="Bhattacharya D."/>
            <person name="Goodenough U.W."/>
            <person name="Van de Peer Y."/>
            <person name="Grigoriev I.V."/>
        </authorList>
    </citation>
    <scope>NUCLEOTIDE SEQUENCE [LARGE SCALE GENOMIC DNA]</scope>
    <source>
        <strain evidence="4">RCC299 / NOUM17</strain>
    </source>
</reference>
<dbReference type="RefSeq" id="XP_002505699.1">
    <property type="nucleotide sequence ID" value="XM_002505653.1"/>
</dbReference>
<gene>
    <name evidence="3" type="ORF">MICPUN_103738</name>
</gene>
<keyword evidence="1" id="KW-0560">Oxidoreductase</keyword>
<dbReference type="AlphaFoldDB" id="C1EG41"/>
<dbReference type="CDD" id="cd19094">
    <property type="entry name" value="AKR_Tas-like"/>
    <property type="match status" value="1"/>
</dbReference>
<dbReference type="eggNOG" id="KOG1575">
    <property type="taxonomic scope" value="Eukaryota"/>
</dbReference>
<dbReference type="SUPFAM" id="SSF51430">
    <property type="entry name" value="NAD(P)-linked oxidoreductase"/>
    <property type="match status" value="1"/>
</dbReference>
<dbReference type="InterPro" id="IPR036812">
    <property type="entry name" value="NAD(P)_OxRdtase_dom_sf"/>
</dbReference>
<dbReference type="InterPro" id="IPR023210">
    <property type="entry name" value="NADP_OxRdtase_dom"/>
</dbReference>
<dbReference type="KEGG" id="mis:MICPUN_103738"/>
<evidence type="ECO:0000313" key="3">
    <source>
        <dbReference type="EMBL" id="ACO66957.1"/>
    </source>
</evidence>
<keyword evidence="4" id="KW-1185">Reference proteome</keyword>
<dbReference type="OrthoDB" id="37537at2759"/>
<proteinExistence type="predicted"/>
<dbReference type="PANTHER" id="PTHR43364">
    <property type="entry name" value="NADH-SPECIFIC METHYLGLYOXAL REDUCTASE-RELATED"/>
    <property type="match status" value="1"/>
</dbReference>
<dbReference type="InterPro" id="IPR050523">
    <property type="entry name" value="AKR_Detox_Biosynth"/>
</dbReference>
<dbReference type="GeneID" id="8248383"/>
<protein>
    <recommendedName>
        <fullName evidence="2">NADP-dependent oxidoreductase domain-containing protein</fullName>
    </recommendedName>
</protein>
<dbReference type="InParanoid" id="C1EG41"/>
<evidence type="ECO:0000256" key="1">
    <source>
        <dbReference type="ARBA" id="ARBA00023002"/>
    </source>
</evidence>
<name>C1EG41_MICCC</name>
<organism evidence="3 4">
    <name type="scientific">Micromonas commoda (strain RCC299 / NOUM17 / CCMP2709)</name>
    <name type="common">Picoplanktonic green alga</name>
    <dbReference type="NCBI Taxonomy" id="296587"/>
    <lineage>
        <taxon>Eukaryota</taxon>
        <taxon>Viridiplantae</taxon>
        <taxon>Chlorophyta</taxon>
        <taxon>Mamiellophyceae</taxon>
        <taxon>Mamiellales</taxon>
        <taxon>Mamiellaceae</taxon>
        <taxon>Micromonas</taxon>
    </lineage>
</organism>
<dbReference type="STRING" id="296587.C1EG41"/>
<dbReference type="Proteomes" id="UP000002009">
    <property type="component" value="Chromosome 13"/>
</dbReference>
<accession>C1EG41</accession>